<dbReference type="EMBL" id="VJMF01000018">
    <property type="protein sequence ID" value="TRL36642.1"/>
    <property type="molecule type" value="Genomic_DNA"/>
</dbReference>
<name>A0A2U1SP58_METSR</name>
<keyword evidence="5" id="KW-1185">Reference proteome</keyword>
<keyword evidence="2" id="KW-0812">Transmembrane</keyword>
<evidence type="ECO:0000256" key="2">
    <source>
        <dbReference type="SAM" id="Phobius"/>
    </source>
</evidence>
<dbReference type="Pfam" id="PF04977">
    <property type="entry name" value="DivIC"/>
    <property type="match status" value="1"/>
</dbReference>
<proteinExistence type="predicted"/>
<dbReference type="OrthoDB" id="9815600at2"/>
<accession>A0A2U1SP58</accession>
<organism evidence="3 5">
    <name type="scientific">Methylosinus sporium</name>
    <dbReference type="NCBI Taxonomy" id="428"/>
    <lineage>
        <taxon>Bacteria</taxon>
        <taxon>Pseudomonadati</taxon>
        <taxon>Pseudomonadota</taxon>
        <taxon>Alphaproteobacteria</taxon>
        <taxon>Hyphomicrobiales</taxon>
        <taxon>Methylocystaceae</taxon>
        <taxon>Methylosinus</taxon>
    </lineage>
</organism>
<protein>
    <submittedName>
        <fullName evidence="3">Septation inhibitor protein</fullName>
    </submittedName>
    <submittedName>
        <fullName evidence="4">Septum formation initiator family protein</fullName>
    </submittedName>
</protein>
<keyword evidence="1" id="KW-0175">Coiled coil</keyword>
<dbReference type="InterPro" id="IPR007060">
    <property type="entry name" value="FtsL/DivIC"/>
</dbReference>
<keyword evidence="2" id="KW-1133">Transmembrane helix</keyword>
<evidence type="ECO:0000256" key="1">
    <source>
        <dbReference type="SAM" id="Coils"/>
    </source>
</evidence>
<dbReference type="RefSeq" id="WP_108917752.1">
    <property type="nucleotide sequence ID" value="NZ_BGJY01000011.1"/>
</dbReference>
<dbReference type="Proteomes" id="UP000245137">
    <property type="component" value="Unassembled WGS sequence"/>
</dbReference>
<evidence type="ECO:0000313" key="4">
    <source>
        <dbReference type="EMBL" id="TRL36642.1"/>
    </source>
</evidence>
<evidence type="ECO:0000313" key="3">
    <source>
        <dbReference type="EMBL" id="PWB93390.1"/>
    </source>
</evidence>
<dbReference type="EMBL" id="PUIV01000022">
    <property type="protein sequence ID" value="PWB93390.1"/>
    <property type="molecule type" value="Genomic_DNA"/>
</dbReference>
<reference evidence="4 6" key="3">
    <citation type="submission" date="2019-07" db="EMBL/GenBank/DDBJ databases">
        <title>Ln-dependent methylotrophs.</title>
        <authorList>
            <person name="Tani A."/>
        </authorList>
    </citation>
    <scope>NUCLEOTIDE SEQUENCE [LARGE SCALE GENOMIC DNA]</scope>
    <source>
        <strain evidence="4 6">SM89A</strain>
    </source>
</reference>
<reference evidence="3" key="2">
    <citation type="submission" date="2018-02" db="EMBL/GenBank/DDBJ databases">
        <authorList>
            <person name="Cohen D.B."/>
            <person name="Kent A.D."/>
        </authorList>
    </citation>
    <scope>NUCLEOTIDE SEQUENCE</scope>
    <source>
        <strain evidence="3">DSM 17706</strain>
    </source>
</reference>
<sequence length="117" mass="12950">MFAQSGGMFARHVLRSFVIPLLLYGAAGLVASYFVWHGVNGQRGLKAGVEYEQRIAELRGELAGLKAERAQWERKLALVRGDVVDADILDEEARLVLGRAHRNDIVILTPPAPSTRR</sequence>
<gene>
    <name evidence="3" type="ORF">C5689_13255</name>
    <name evidence="4" type="ORF">FM996_04150</name>
</gene>
<dbReference type="AlphaFoldDB" id="A0A2U1SP58"/>
<feature type="coiled-coil region" evidence="1">
    <location>
        <begin position="48"/>
        <end position="82"/>
    </location>
</feature>
<keyword evidence="2" id="KW-0472">Membrane</keyword>
<evidence type="ECO:0000313" key="6">
    <source>
        <dbReference type="Proteomes" id="UP000316781"/>
    </source>
</evidence>
<comment type="caution">
    <text evidence="3">The sequence shown here is derived from an EMBL/GenBank/DDBJ whole genome shotgun (WGS) entry which is preliminary data.</text>
</comment>
<feature type="transmembrane region" description="Helical" evidence="2">
    <location>
        <begin position="17"/>
        <end position="36"/>
    </location>
</feature>
<reference evidence="3 5" key="1">
    <citation type="journal article" date="2018" name="Appl. Microbiol. Biotechnol.">
        <title>Co-cultivation of the strictly anaerobic methanogen Methanosarcina barkeri with aerobic methanotrophs in an oxygen-limited membrane bioreactor.</title>
        <authorList>
            <person name="In 't Zandt M.H."/>
            <person name="van den Bosch T.J.M."/>
            <person name="Rijkers R."/>
            <person name="van Kessel M.A.H.J."/>
            <person name="Jetten M.S.M."/>
            <person name="Welte C.U."/>
        </authorList>
    </citation>
    <scope>NUCLEOTIDE SEQUENCE [LARGE SCALE GENOMIC DNA]</scope>
    <source>
        <strain evidence="3 5">DSM 17706</strain>
    </source>
</reference>
<dbReference type="Proteomes" id="UP000316781">
    <property type="component" value="Unassembled WGS sequence"/>
</dbReference>
<evidence type="ECO:0000313" key="5">
    <source>
        <dbReference type="Proteomes" id="UP000245137"/>
    </source>
</evidence>